<dbReference type="GO" id="GO:0016787">
    <property type="term" value="F:hydrolase activity"/>
    <property type="evidence" value="ECO:0007669"/>
    <property type="project" value="UniProtKB-KW"/>
</dbReference>
<keyword evidence="3" id="KW-0347">Helicase</keyword>
<dbReference type="CDD" id="cd18808">
    <property type="entry name" value="SF1_C_Upf1"/>
    <property type="match status" value="1"/>
</dbReference>
<dbReference type="PANTHER" id="PTHR43788:SF8">
    <property type="entry name" value="DNA-BINDING PROTEIN SMUBP-2"/>
    <property type="match status" value="1"/>
</dbReference>
<dbReference type="GO" id="GO:0043139">
    <property type="term" value="F:5'-3' DNA helicase activity"/>
    <property type="evidence" value="ECO:0007669"/>
    <property type="project" value="TreeGrafter"/>
</dbReference>
<evidence type="ECO:0008006" key="10">
    <source>
        <dbReference type="Google" id="ProtNLM"/>
    </source>
</evidence>
<dbReference type="GO" id="GO:0005524">
    <property type="term" value="F:ATP binding"/>
    <property type="evidence" value="ECO:0007669"/>
    <property type="project" value="UniProtKB-KW"/>
</dbReference>
<evidence type="ECO:0000259" key="7">
    <source>
        <dbReference type="Pfam" id="PF13482"/>
    </source>
</evidence>
<accession>A0A2M9CC06</accession>
<dbReference type="SUPFAM" id="SSF52540">
    <property type="entry name" value="P-loop containing nucleoside triphosphate hydrolases"/>
    <property type="match status" value="1"/>
</dbReference>
<dbReference type="InterPro" id="IPR047187">
    <property type="entry name" value="SF1_C_Upf1"/>
</dbReference>
<dbReference type="SUPFAM" id="SSF53098">
    <property type="entry name" value="Ribonuclease H-like"/>
    <property type="match status" value="1"/>
</dbReference>
<dbReference type="Pfam" id="PF13087">
    <property type="entry name" value="AAA_12"/>
    <property type="match status" value="1"/>
</dbReference>
<evidence type="ECO:0000256" key="3">
    <source>
        <dbReference type="ARBA" id="ARBA00022806"/>
    </source>
</evidence>
<dbReference type="InterPro" id="IPR038720">
    <property type="entry name" value="YprB_RNase_H-like_dom"/>
</dbReference>
<protein>
    <recommendedName>
        <fullName evidence="10">AAA+ ATPase domain-containing protein</fullName>
    </recommendedName>
</protein>
<feature type="region of interest" description="Disordered" evidence="5">
    <location>
        <begin position="590"/>
        <end position="646"/>
    </location>
</feature>
<dbReference type="PANTHER" id="PTHR43788">
    <property type="entry name" value="DNA2/NAM7 HELICASE FAMILY MEMBER"/>
    <property type="match status" value="1"/>
</dbReference>
<dbReference type="EMBL" id="PGFE01000007">
    <property type="protein sequence ID" value="PJJ68540.1"/>
    <property type="molecule type" value="Genomic_DNA"/>
</dbReference>
<dbReference type="Gene3D" id="3.40.50.300">
    <property type="entry name" value="P-loop containing nucleotide triphosphate hydrolases"/>
    <property type="match status" value="2"/>
</dbReference>
<name>A0A2M9CC06_9CELL</name>
<keyword evidence="1" id="KW-0547">Nucleotide-binding</keyword>
<dbReference type="InterPro" id="IPR027417">
    <property type="entry name" value="P-loop_NTPase"/>
</dbReference>
<dbReference type="CDD" id="cd17934">
    <property type="entry name" value="DEXXQc_Upf1-like"/>
    <property type="match status" value="1"/>
</dbReference>
<feature type="compositionally biased region" description="Low complexity" evidence="5">
    <location>
        <begin position="635"/>
        <end position="645"/>
    </location>
</feature>
<keyword evidence="4" id="KW-0067">ATP-binding</keyword>
<dbReference type="NCBIfam" id="TIGR03491">
    <property type="entry name" value="TM0106 family RecB-like putative nuclease"/>
    <property type="match status" value="1"/>
</dbReference>
<evidence type="ECO:0000256" key="5">
    <source>
        <dbReference type="SAM" id="MobiDB-lite"/>
    </source>
</evidence>
<dbReference type="InterPro" id="IPR041679">
    <property type="entry name" value="DNA2/NAM7-like_C"/>
</dbReference>
<feature type="region of interest" description="Disordered" evidence="5">
    <location>
        <begin position="1"/>
        <end position="28"/>
    </location>
</feature>
<feature type="compositionally biased region" description="Low complexity" evidence="5">
    <location>
        <begin position="590"/>
        <end position="608"/>
    </location>
</feature>
<organism evidence="8 9">
    <name type="scientific">Sediminihabitans luteus</name>
    <dbReference type="NCBI Taxonomy" id="1138585"/>
    <lineage>
        <taxon>Bacteria</taxon>
        <taxon>Bacillati</taxon>
        <taxon>Actinomycetota</taxon>
        <taxon>Actinomycetes</taxon>
        <taxon>Micrococcales</taxon>
        <taxon>Cellulomonadaceae</taxon>
        <taxon>Sediminihabitans</taxon>
    </lineage>
</organism>
<dbReference type="RefSeq" id="WP_203968224.1">
    <property type="nucleotide sequence ID" value="NZ_BOOX01000011.1"/>
</dbReference>
<gene>
    <name evidence="8" type="ORF">CLV28_2956</name>
</gene>
<keyword evidence="2" id="KW-0378">Hydrolase</keyword>
<keyword evidence="9" id="KW-1185">Reference proteome</keyword>
<feature type="domain" description="DNA2/NAM7 helicase-like C-terminal" evidence="6">
    <location>
        <begin position="1060"/>
        <end position="1255"/>
    </location>
</feature>
<dbReference type="Pfam" id="PF13482">
    <property type="entry name" value="RNase_H_2"/>
    <property type="match status" value="1"/>
</dbReference>
<sequence length="1291" mass="136907">MFSLDRPGLDRPGRERSGLGRSTLDRSTPDVDVVWSPSDLVVAARCEHALLSRLDEVLGRSPRAVADIDPMLERAAHLGDAHERRVLDALAAEVARAGEEVVRVDPPRITREALVEAHATTLAALEAGAAVVHQASFFDGEMHGRADFLVRAGAVPLVAADGARLLDPITRRPDTAGGVPPYAVVDAKLARRAKVEALVQLAAYADQLVAAGVPVVDAARLVLGTDEWTEHRLVDLLPVLAERRGRLRALVEAHRAQDGPVVWGDPRWTACGRCDRCAVAVREHRDVLMVAGVRVAQRALLAEHGITTIDALAVATEPPPRMRAATFEKIRRQAALQVGGPVQQHVAHEGAVEYTVTEGDERVRRRLTWQVVDDAAVRRLPPPSPGDVFFDFEGDPLWTDGARWGLDYLFGYVERPVGGADPAFTAYWAHTADEERAALVAFMDDLAARRREHPDLHVYHYASYERTHLLSIAARHGVYEQEVDDLLRDGVLVDLYAVVRAALRVSSDSYSIKKLEPLYMGDRLRGGDVKDAAASVVAYAEYCDLRDRGDAEAADRLLAGIADYNEYDCVSTHALLEWLRAAVGLAPGDAGPAGTAADDAGPGASSDTGGAGPDGTGPAGETGTGDAGTGDAGTDDAGQGAAPGPRDVAHALADRIRRVTGEPPHRDPAEQALAMLGAAVGYYEREAKPFWHEHFSRLTDSPDEWLGRRHSLVVERARVLTDWEVEPGKRTPSRRIELRGRLEDGSELRAGSSPTVLYDAPLPPHAKTAEHATRGWTGSATVLAVERAGDLDVLVVREGCPRGTEPWGQLPMGLAPSAGPQTTPQEKSVLDVAQAALAQHEADGTLPRTPAVEVLRRSGHGVGEPGRPALPPVGSGGDRYVDAITAAVRQADGGYVGVQGPPGTGKTYVASHVIARLVADGWRIGVVAQSHAVVENLLRGVVGRAGVPLDRVAKKSRSGERTTGPGQPGPAGVPLVDGKALAAFAAAGPCVVGGTAWDFANAANFPDACLDLLVVDEAGQFSLANTVAVGRSARRLLLLGDPQQLPQVSQGQHPEPVDASALAHLIGEHGVLPAEHGYFLDTTWRMHSALARHVSRLSYEDRLTSEPFTDDRHLDGVPPGVSCVQVEHAGNQVASREEAEEVVRLAQGVVGRAWTTSGGDGPTTRPLAPADVIVVAAYNAQVWAVRHALERAGLGGDDGVRVGTVDTFQGQEAPVAILTTAASSAADAPRGAGFLLSRNRVNVAVSRGQWCAVVVRSTRLTEHLPGTPHELEELGGFVGLCAMGTVSGSSA</sequence>
<evidence type="ECO:0000256" key="2">
    <source>
        <dbReference type="ARBA" id="ARBA00022801"/>
    </source>
</evidence>
<feature type="compositionally biased region" description="Basic and acidic residues" evidence="5">
    <location>
        <begin position="7"/>
        <end position="28"/>
    </location>
</feature>
<comment type="caution">
    <text evidence="8">The sequence shown here is derived from an EMBL/GenBank/DDBJ whole genome shotgun (WGS) entry which is preliminary data.</text>
</comment>
<dbReference type="InterPro" id="IPR012337">
    <property type="entry name" value="RNaseH-like_sf"/>
</dbReference>
<feature type="compositionally biased region" description="Gly residues" evidence="5">
    <location>
        <begin position="609"/>
        <end position="631"/>
    </location>
</feature>
<evidence type="ECO:0000256" key="4">
    <source>
        <dbReference type="ARBA" id="ARBA00022840"/>
    </source>
</evidence>
<feature type="domain" description="YprB ribonuclease H-like" evidence="7">
    <location>
        <begin position="388"/>
        <end position="579"/>
    </location>
</feature>
<dbReference type="InterPro" id="IPR019993">
    <property type="entry name" value="RecB_nuclease_TM0106_put"/>
</dbReference>
<dbReference type="Pfam" id="PF13604">
    <property type="entry name" value="AAA_30"/>
    <property type="match status" value="1"/>
</dbReference>
<feature type="region of interest" description="Disordered" evidence="5">
    <location>
        <begin position="952"/>
        <end position="972"/>
    </location>
</feature>
<evidence type="ECO:0000313" key="8">
    <source>
        <dbReference type="EMBL" id="PJJ68540.1"/>
    </source>
</evidence>
<dbReference type="Proteomes" id="UP000231693">
    <property type="component" value="Unassembled WGS sequence"/>
</dbReference>
<evidence type="ECO:0000259" key="6">
    <source>
        <dbReference type="Pfam" id="PF13087"/>
    </source>
</evidence>
<evidence type="ECO:0000256" key="1">
    <source>
        <dbReference type="ARBA" id="ARBA00022741"/>
    </source>
</evidence>
<evidence type="ECO:0000313" key="9">
    <source>
        <dbReference type="Proteomes" id="UP000231693"/>
    </source>
</evidence>
<reference evidence="8 9" key="1">
    <citation type="submission" date="2017-11" db="EMBL/GenBank/DDBJ databases">
        <title>Genomic Encyclopedia of Archaeal and Bacterial Type Strains, Phase II (KMG-II): From Individual Species to Whole Genera.</title>
        <authorList>
            <person name="Goeker M."/>
        </authorList>
    </citation>
    <scope>NUCLEOTIDE SEQUENCE [LARGE SCALE GENOMIC DNA]</scope>
    <source>
        <strain evidence="8 9">DSM 25478</strain>
    </source>
</reference>
<dbReference type="InterPro" id="IPR050534">
    <property type="entry name" value="Coronavir_polyprotein_1ab"/>
</dbReference>
<proteinExistence type="predicted"/>